<evidence type="ECO:0000256" key="6">
    <source>
        <dbReference type="ARBA" id="ARBA00023136"/>
    </source>
</evidence>
<feature type="transmembrane region" description="Helical" evidence="7">
    <location>
        <begin position="86"/>
        <end position="110"/>
    </location>
</feature>
<keyword evidence="4 7" id="KW-0812">Transmembrane</keyword>
<dbReference type="EMBL" id="CP002868">
    <property type="protein sequence ID" value="AEJ20199.1"/>
    <property type="molecule type" value="Genomic_DNA"/>
</dbReference>
<dbReference type="GO" id="GO:0005886">
    <property type="term" value="C:plasma membrane"/>
    <property type="evidence" value="ECO:0007669"/>
    <property type="project" value="UniProtKB-SubCell"/>
</dbReference>
<dbReference type="STRING" id="744872.Spica_2072"/>
<evidence type="ECO:0000256" key="2">
    <source>
        <dbReference type="ARBA" id="ARBA00022448"/>
    </source>
</evidence>
<evidence type="ECO:0000313" key="10">
    <source>
        <dbReference type="Proteomes" id="UP000000503"/>
    </source>
</evidence>
<evidence type="ECO:0000256" key="4">
    <source>
        <dbReference type="ARBA" id="ARBA00022692"/>
    </source>
</evidence>
<dbReference type="InterPro" id="IPR000515">
    <property type="entry name" value="MetI-like"/>
</dbReference>
<keyword evidence="10" id="KW-1185">Reference proteome</keyword>
<comment type="similarity">
    <text evidence="7">Belongs to the binding-protein-dependent transport system permease family.</text>
</comment>
<gene>
    <name evidence="9" type="ordered locus">Spica_2072</name>
</gene>
<dbReference type="CDD" id="cd06261">
    <property type="entry name" value="TM_PBP2"/>
    <property type="match status" value="1"/>
</dbReference>
<name>F8EZH6_GRAC1</name>
<keyword evidence="3" id="KW-1003">Cell membrane</keyword>
<dbReference type="RefSeq" id="WP_013969488.1">
    <property type="nucleotide sequence ID" value="NC_015732.1"/>
</dbReference>
<dbReference type="KEGG" id="scd:Spica_2072"/>
<evidence type="ECO:0000256" key="3">
    <source>
        <dbReference type="ARBA" id="ARBA00022475"/>
    </source>
</evidence>
<evidence type="ECO:0000256" key="5">
    <source>
        <dbReference type="ARBA" id="ARBA00022989"/>
    </source>
</evidence>
<comment type="subcellular location">
    <subcellularLocation>
        <location evidence="1 7">Cell membrane</location>
        <topology evidence="1 7">Multi-pass membrane protein</topology>
    </subcellularLocation>
</comment>
<dbReference type="PROSITE" id="PS50928">
    <property type="entry name" value="ABC_TM1"/>
    <property type="match status" value="1"/>
</dbReference>
<dbReference type="Proteomes" id="UP000000503">
    <property type="component" value="Chromosome"/>
</dbReference>
<accession>F8EZH6</accession>
<evidence type="ECO:0000259" key="8">
    <source>
        <dbReference type="PROSITE" id="PS50928"/>
    </source>
</evidence>
<feature type="transmembrane region" description="Helical" evidence="7">
    <location>
        <begin position="20"/>
        <end position="49"/>
    </location>
</feature>
<dbReference type="Pfam" id="PF00528">
    <property type="entry name" value="BPD_transp_1"/>
    <property type="match status" value="1"/>
</dbReference>
<reference evidence="10" key="1">
    <citation type="journal article" date="2013" name="Stand. Genomic Sci.">
        <title>Genome sequence of the thermophilic fresh-water bacterium Spirochaeta caldaria type strain (H1(T)), reclassification of Spirochaeta caldaria, Spirochaeta stenostrepta, and Spirochaeta zuelzerae in the genus Treponema as Treponema caldaria comb. nov., Treponema stenostrepta comb. nov., and Treponema zuelzerae comb. nov., and emendation of the genus Treponema.</title>
        <authorList>
            <person name="Abt B."/>
            <person name="Goker M."/>
            <person name="Scheuner C."/>
            <person name="Han C."/>
            <person name="Lu M."/>
            <person name="Misra M."/>
            <person name="Lapidus A."/>
            <person name="Nolan M."/>
            <person name="Lucas S."/>
            <person name="Hammon N."/>
            <person name="Deshpande S."/>
            <person name="Cheng J.F."/>
            <person name="Tapia R."/>
            <person name="Goodwin L.A."/>
            <person name="Pitluck S."/>
            <person name="Liolios K."/>
            <person name="Pagani I."/>
            <person name="Ivanova N."/>
            <person name="Mavromatis K."/>
            <person name="Mikhailova N."/>
            <person name="Huntemann M."/>
            <person name="Pati A."/>
            <person name="Chen A."/>
            <person name="Palaniappan K."/>
            <person name="Land M."/>
            <person name="Hauser L."/>
            <person name="Jeffries C.D."/>
            <person name="Rohde M."/>
            <person name="Spring S."/>
            <person name="Gronow S."/>
            <person name="Detter J.C."/>
            <person name="Bristow J."/>
            <person name="Eisen J.A."/>
            <person name="Markowitz V."/>
            <person name="Hugenholtz P."/>
            <person name="Kyrpides N.C."/>
            <person name="Woyke T."/>
            <person name="Klenk H.P."/>
        </authorList>
    </citation>
    <scope>NUCLEOTIDE SEQUENCE</scope>
    <source>
        <strain evidence="10">ATCC 51460 / DSM 7334 / H1</strain>
    </source>
</reference>
<keyword evidence="6 7" id="KW-0472">Membrane</keyword>
<dbReference type="InterPro" id="IPR035906">
    <property type="entry name" value="MetI-like_sf"/>
</dbReference>
<dbReference type="eggNOG" id="COG0395">
    <property type="taxonomic scope" value="Bacteria"/>
</dbReference>
<dbReference type="Gene3D" id="1.10.3720.10">
    <property type="entry name" value="MetI-like"/>
    <property type="match status" value="1"/>
</dbReference>
<dbReference type="HOGENOM" id="CLU_016047_1_2_12"/>
<feature type="transmembrane region" description="Helical" evidence="7">
    <location>
        <begin position="259"/>
        <end position="278"/>
    </location>
</feature>
<evidence type="ECO:0000256" key="7">
    <source>
        <dbReference type="RuleBase" id="RU363032"/>
    </source>
</evidence>
<protein>
    <submittedName>
        <fullName evidence="9">ABC-type transporter, integral membrane subunit</fullName>
    </submittedName>
</protein>
<organism evidence="9 10">
    <name type="scientific">Gracilinema caldarium (strain ATCC 51460 / DSM 7334 / H1)</name>
    <name type="common">Treponema caldarium</name>
    <dbReference type="NCBI Taxonomy" id="744872"/>
    <lineage>
        <taxon>Bacteria</taxon>
        <taxon>Pseudomonadati</taxon>
        <taxon>Spirochaetota</taxon>
        <taxon>Spirochaetia</taxon>
        <taxon>Spirochaetales</taxon>
        <taxon>Breznakiellaceae</taxon>
        <taxon>Gracilinema</taxon>
    </lineage>
</organism>
<dbReference type="GO" id="GO:0055085">
    <property type="term" value="P:transmembrane transport"/>
    <property type="evidence" value="ECO:0007669"/>
    <property type="project" value="InterPro"/>
</dbReference>
<dbReference type="PANTHER" id="PTHR43744:SF12">
    <property type="entry name" value="ABC TRANSPORTER PERMEASE PROTEIN MG189-RELATED"/>
    <property type="match status" value="1"/>
</dbReference>
<dbReference type="AlphaFoldDB" id="F8EZH6"/>
<keyword evidence="5 7" id="KW-1133">Transmembrane helix</keyword>
<sequence>MKANSLQQINTMKQRPLQRIIALAGTIGVITVLAFFFLIAAFPLVWLFISSLKTNLELQVSPFTLPKVLQWTNYENALKLANLPSLFLHSIYVAFGAVLLNLLVTSMAGFVLAREQFRGRELIYTLLTAGVLVPIISFMVPYFTLITRLKLYDRLLALIIVYGSINIPVSIFLVTAFMRSIPKEMEEAAVIDGCSFLQRYTKIVLPLAQTGLVTAGTFCFIYAWNEFIMALLLTSSSASRTLQLGIRFFTSQFVTDYTSMYAAIMISIIPSIALYTMLHNRIISGLTAGAVKG</sequence>
<feature type="transmembrane region" description="Helical" evidence="7">
    <location>
        <begin position="122"/>
        <end position="143"/>
    </location>
</feature>
<feature type="transmembrane region" description="Helical" evidence="7">
    <location>
        <begin position="203"/>
        <end position="224"/>
    </location>
</feature>
<keyword evidence="2 7" id="KW-0813">Transport</keyword>
<feature type="domain" description="ABC transmembrane type-1" evidence="8">
    <location>
        <begin position="87"/>
        <end position="278"/>
    </location>
</feature>
<evidence type="ECO:0000256" key="1">
    <source>
        <dbReference type="ARBA" id="ARBA00004651"/>
    </source>
</evidence>
<dbReference type="SUPFAM" id="SSF161098">
    <property type="entry name" value="MetI-like"/>
    <property type="match status" value="1"/>
</dbReference>
<proteinExistence type="inferred from homology"/>
<feature type="transmembrane region" description="Helical" evidence="7">
    <location>
        <begin position="155"/>
        <end position="177"/>
    </location>
</feature>
<dbReference type="PANTHER" id="PTHR43744">
    <property type="entry name" value="ABC TRANSPORTER PERMEASE PROTEIN MG189-RELATED-RELATED"/>
    <property type="match status" value="1"/>
</dbReference>
<evidence type="ECO:0000313" key="9">
    <source>
        <dbReference type="EMBL" id="AEJ20199.1"/>
    </source>
</evidence>